<evidence type="ECO:0000313" key="4">
    <source>
        <dbReference type="Proteomes" id="UP000060487"/>
    </source>
</evidence>
<proteinExistence type="predicted"/>
<gene>
    <name evidence="3" type="ORF">ASN18_1264</name>
</gene>
<keyword evidence="2" id="KW-0732">Signal</keyword>
<comment type="caution">
    <text evidence="3">The sequence shown here is derived from an EMBL/GenBank/DDBJ whole genome shotgun (WGS) entry which is preliminary data.</text>
</comment>
<name>A0ABR5SK76_9BACT</name>
<keyword evidence="1" id="KW-1133">Transmembrane helix</keyword>
<reference evidence="3 4" key="1">
    <citation type="submission" date="2015-11" db="EMBL/GenBank/DDBJ databases">
        <authorList>
            <person name="Lin W."/>
        </authorList>
    </citation>
    <scope>NUCLEOTIDE SEQUENCE [LARGE SCALE GENOMIC DNA]</scope>
    <source>
        <strain evidence="3 4">HCH-1</strain>
    </source>
</reference>
<evidence type="ECO:0000256" key="1">
    <source>
        <dbReference type="SAM" id="Phobius"/>
    </source>
</evidence>
<keyword evidence="1" id="KW-0812">Transmembrane</keyword>
<feature type="signal peptide" evidence="2">
    <location>
        <begin position="1"/>
        <end position="19"/>
    </location>
</feature>
<dbReference type="EMBL" id="LNQR01000042">
    <property type="protein sequence ID" value="KWT88510.1"/>
    <property type="molecule type" value="Genomic_DNA"/>
</dbReference>
<keyword evidence="1" id="KW-0472">Membrane</keyword>
<evidence type="ECO:0000256" key="2">
    <source>
        <dbReference type="SAM" id="SignalP"/>
    </source>
</evidence>
<organism evidence="3 4">
    <name type="scientific">Candidatus Magnetominusculus xianensis</name>
    <dbReference type="NCBI Taxonomy" id="1748249"/>
    <lineage>
        <taxon>Bacteria</taxon>
        <taxon>Pseudomonadati</taxon>
        <taxon>Nitrospirota</taxon>
        <taxon>Nitrospiria</taxon>
        <taxon>Nitrospirales</taxon>
        <taxon>Nitrospiraceae</taxon>
        <taxon>Candidatus Magnetominusculus</taxon>
    </lineage>
</organism>
<protein>
    <recommendedName>
        <fullName evidence="5">Secreted protein</fullName>
    </recommendedName>
</protein>
<feature type="chain" id="PRO_5047287276" description="Secreted protein" evidence="2">
    <location>
        <begin position="20"/>
        <end position="88"/>
    </location>
</feature>
<accession>A0ABR5SK76</accession>
<evidence type="ECO:0008006" key="5">
    <source>
        <dbReference type="Google" id="ProtNLM"/>
    </source>
</evidence>
<sequence>MRKVFVASLLTISIFLSLASTSNVNIPELATVLSFKSNLPLILIGLVVYRSIIKLRKSSGSFPKMKTASKAVLMSSNLNGITFFFIAL</sequence>
<dbReference type="Proteomes" id="UP000060487">
    <property type="component" value="Unassembled WGS sequence"/>
</dbReference>
<keyword evidence="4" id="KW-1185">Reference proteome</keyword>
<feature type="transmembrane region" description="Helical" evidence="1">
    <location>
        <begin position="29"/>
        <end position="49"/>
    </location>
</feature>
<evidence type="ECO:0000313" key="3">
    <source>
        <dbReference type="EMBL" id="KWT88510.1"/>
    </source>
</evidence>